<keyword evidence="2" id="KW-1133">Transmembrane helix</keyword>
<dbReference type="AlphaFoldDB" id="A0A8H4W161"/>
<feature type="transmembrane region" description="Helical" evidence="2">
    <location>
        <begin position="140"/>
        <end position="157"/>
    </location>
</feature>
<evidence type="ECO:0000256" key="1">
    <source>
        <dbReference type="SAM" id="MobiDB-lite"/>
    </source>
</evidence>
<keyword evidence="2" id="KW-0812">Transmembrane</keyword>
<name>A0A8H4W161_9HELO</name>
<dbReference type="Proteomes" id="UP000566819">
    <property type="component" value="Unassembled WGS sequence"/>
</dbReference>
<protein>
    <submittedName>
        <fullName evidence="3">Uncharacterized protein</fullName>
    </submittedName>
</protein>
<sequence>MSPTKRDLPANLFNPKDYHIYPPIEPFSAMREDGARSESDYAISSPKIKEYQPRTKQKAKRKQPLPYIAHPNPINMLNQTISKIVHEIEGFEAGGSSQTISIVLNQPGGNRNHTFSLDTSEFGGMDTLKKAGEALRREEAIGVYIFMIAILVVVIAFNRRYLKFPFASCLKSCFDCGARKRRKKRALPIEEDQEPGFVELTQAGASILVMRFWHSGMLVVFRDQEENCQSEVIFVFIISLLIVLLEAAVITGLIYFWRPQLKTDGAIAMGVYQLEITQIWRKECRIGMFRRRSSKLDLVFFAAKLFLILCKKSTQAKFSSSKLPHPSSKPSTKMASNNLTILVRNKRRAEEMKIHDKEILMVYEALNGIREMRKITPHTIQLVDKTLERCKLAMNKEEKDVEFDKLKADIVWNKEWISKRLQKDEYYNSEIEKLKILKTNEFMLRYGDYLKYSYKEIQRVSKELMGEDCLAGKWCMEVTDKITEEEERLEMWRKTILNYATRNLVAHDSGVNELVGGREWLELAQTIVQDTGDLENILPGGMEDRFLYYQEMLKTFQSLYFDNIEITTSTDGGTRVKNYILTEMGLKEDKRIRLEQKKKEEEEEKEKKRIEEGKEELRSRSIWLKMQGKLLRKYPWK</sequence>
<reference evidence="3 4" key="1">
    <citation type="submission" date="2020-03" db="EMBL/GenBank/DDBJ databases">
        <title>Draft Genome Sequence of Cudoniella acicularis.</title>
        <authorList>
            <person name="Buettner E."/>
            <person name="Kellner H."/>
        </authorList>
    </citation>
    <scope>NUCLEOTIDE SEQUENCE [LARGE SCALE GENOMIC DNA]</scope>
    <source>
        <strain evidence="3 4">DSM 108380</strain>
    </source>
</reference>
<gene>
    <name evidence="3" type="ORF">G7Y89_g10885</name>
</gene>
<keyword evidence="4" id="KW-1185">Reference proteome</keyword>
<comment type="caution">
    <text evidence="3">The sequence shown here is derived from an EMBL/GenBank/DDBJ whole genome shotgun (WGS) entry which is preliminary data.</text>
</comment>
<evidence type="ECO:0000313" key="3">
    <source>
        <dbReference type="EMBL" id="KAF4627269.1"/>
    </source>
</evidence>
<organism evidence="3 4">
    <name type="scientific">Cudoniella acicularis</name>
    <dbReference type="NCBI Taxonomy" id="354080"/>
    <lineage>
        <taxon>Eukaryota</taxon>
        <taxon>Fungi</taxon>
        <taxon>Dikarya</taxon>
        <taxon>Ascomycota</taxon>
        <taxon>Pezizomycotina</taxon>
        <taxon>Leotiomycetes</taxon>
        <taxon>Helotiales</taxon>
        <taxon>Tricladiaceae</taxon>
        <taxon>Cudoniella</taxon>
    </lineage>
</organism>
<keyword evidence="2" id="KW-0472">Membrane</keyword>
<evidence type="ECO:0000313" key="4">
    <source>
        <dbReference type="Proteomes" id="UP000566819"/>
    </source>
</evidence>
<dbReference type="EMBL" id="JAAMPI010000998">
    <property type="protein sequence ID" value="KAF4627269.1"/>
    <property type="molecule type" value="Genomic_DNA"/>
</dbReference>
<feature type="region of interest" description="Disordered" evidence="1">
    <location>
        <begin position="595"/>
        <end position="616"/>
    </location>
</feature>
<evidence type="ECO:0000256" key="2">
    <source>
        <dbReference type="SAM" id="Phobius"/>
    </source>
</evidence>
<accession>A0A8H4W161</accession>
<feature type="transmembrane region" description="Helical" evidence="2">
    <location>
        <begin position="233"/>
        <end position="257"/>
    </location>
</feature>
<proteinExistence type="predicted"/>